<name>A0A069PRJ9_9BURK</name>
<organism evidence="5 6">
    <name type="scientific">Caballeronia glathei</name>
    <dbReference type="NCBI Taxonomy" id="60547"/>
    <lineage>
        <taxon>Bacteria</taxon>
        <taxon>Pseudomonadati</taxon>
        <taxon>Pseudomonadota</taxon>
        <taxon>Betaproteobacteria</taxon>
        <taxon>Burkholderiales</taxon>
        <taxon>Burkholderiaceae</taxon>
        <taxon>Caballeronia</taxon>
    </lineage>
</organism>
<evidence type="ECO:0000313" key="6">
    <source>
        <dbReference type="Proteomes" id="UP000027466"/>
    </source>
</evidence>
<keyword evidence="1" id="KW-0677">Repeat</keyword>
<gene>
    <name evidence="5" type="ORF">BG61_38240</name>
</gene>
<protein>
    <submittedName>
        <fullName evidence="5">Uncharacterized protein</fullName>
    </submittedName>
</protein>
<dbReference type="Pfam" id="PF13181">
    <property type="entry name" value="TPR_8"/>
    <property type="match status" value="1"/>
</dbReference>
<feature type="repeat" description="TPR" evidence="3">
    <location>
        <begin position="139"/>
        <end position="172"/>
    </location>
</feature>
<comment type="caution">
    <text evidence="5">The sequence shown here is derived from an EMBL/GenBank/DDBJ whole genome shotgun (WGS) entry which is preliminary data.</text>
</comment>
<dbReference type="InterPro" id="IPR050498">
    <property type="entry name" value="Ycf3"/>
</dbReference>
<evidence type="ECO:0000256" key="1">
    <source>
        <dbReference type="ARBA" id="ARBA00022737"/>
    </source>
</evidence>
<dbReference type="STRING" id="60547.GCA_000751215_05584"/>
<evidence type="ECO:0000313" key="5">
    <source>
        <dbReference type="EMBL" id="KDR43368.1"/>
    </source>
</evidence>
<keyword evidence="2 3" id="KW-0802">TPR repeat</keyword>
<dbReference type="InterPro" id="IPR011990">
    <property type="entry name" value="TPR-like_helical_dom_sf"/>
</dbReference>
<feature type="region of interest" description="Disordered" evidence="4">
    <location>
        <begin position="215"/>
        <end position="292"/>
    </location>
</feature>
<dbReference type="PANTHER" id="PTHR44858">
    <property type="entry name" value="TETRATRICOPEPTIDE REPEAT PROTEIN 6"/>
    <property type="match status" value="1"/>
</dbReference>
<dbReference type="Gene3D" id="1.25.40.10">
    <property type="entry name" value="Tetratricopeptide repeat domain"/>
    <property type="match status" value="1"/>
</dbReference>
<evidence type="ECO:0000256" key="2">
    <source>
        <dbReference type="ARBA" id="ARBA00022803"/>
    </source>
</evidence>
<reference evidence="5 6" key="1">
    <citation type="submission" date="2014-03" db="EMBL/GenBank/DDBJ databases">
        <title>Draft Genome Sequences of Four Burkholderia Strains.</title>
        <authorList>
            <person name="Liu X.Y."/>
            <person name="Li C.X."/>
            <person name="Xu J.H."/>
        </authorList>
    </citation>
    <scope>NUCLEOTIDE SEQUENCE [LARGE SCALE GENOMIC DNA]</scope>
    <source>
        <strain evidence="5 6">DSM 50014</strain>
    </source>
</reference>
<dbReference type="InterPro" id="IPR019734">
    <property type="entry name" value="TPR_rpt"/>
</dbReference>
<dbReference type="EMBL" id="JFHC01000008">
    <property type="protein sequence ID" value="KDR43368.1"/>
    <property type="molecule type" value="Genomic_DNA"/>
</dbReference>
<accession>A0A069PRJ9</accession>
<feature type="region of interest" description="Disordered" evidence="4">
    <location>
        <begin position="1"/>
        <end position="24"/>
    </location>
</feature>
<dbReference type="SMART" id="SM00028">
    <property type="entry name" value="TPR"/>
    <property type="match status" value="2"/>
</dbReference>
<keyword evidence="6" id="KW-1185">Reference proteome</keyword>
<dbReference type="Proteomes" id="UP000027466">
    <property type="component" value="Unassembled WGS sequence"/>
</dbReference>
<dbReference type="SUPFAM" id="SSF48452">
    <property type="entry name" value="TPR-like"/>
    <property type="match status" value="1"/>
</dbReference>
<feature type="compositionally biased region" description="Low complexity" evidence="4">
    <location>
        <begin position="224"/>
        <end position="250"/>
    </location>
</feature>
<dbReference type="AlphaFoldDB" id="A0A069PRJ9"/>
<evidence type="ECO:0000256" key="4">
    <source>
        <dbReference type="SAM" id="MobiDB-lite"/>
    </source>
</evidence>
<dbReference type="PROSITE" id="PS50005">
    <property type="entry name" value="TPR"/>
    <property type="match status" value="1"/>
</dbReference>
<dbReference type="RefSeq" id="WP_051672370.1">
    <property type="nucleotide sequence ID" value="NZ_CADFFX010000011.1"/>
</dbReference>
<evidence type="ECO:0000256" key="3">
    <source>
        <dbReference type="PROSITE-ProRule" id="PRU00339"/>
    </source>
</evidence>
<sequence>MGRSITSRLEPMKPSSGRATGVANRAGTRAAGGVATRVASIVASAFATASFGLAASFLAVAPAHAQVSTATADGTPQIDAAIAQKDWTSALAQLDARLATNPRDVQAKFKRATVLARLNRDKEAIAAFTELTQAYPELPEPYNNLAALYAKEGRYEDARVALEMATKANPGYALAYDNLGDLYLRLAGESYKRAQSLGSTSPLTRQRVADIQKIITPPPKKRAAPTGASAAAAASAASAPAGNAQNAPSSDEWAPAQEGTQSPSDMQVPGSPFGGPTGPMPTSPYIAPNSRP</sequence>
<dbReference type="Pfam" id="PF13432">
    <property type="entry name" value="TPR_16"/>
    <property type="match status" value="1"/>
</dbReference>
<dbReference type="PANTHER" id="PTHR44858:SF1">
    <property type="entry name" value="UDP-N-ACETYLGLUCOSAMINE--PEPTIDE N-ACETYLGLUCOSAMINYLTRANSFERASE SPINDLY-RELATED"/>
    <property type="match status" value="1"/>
</dbReference>
<proteinExistence type="predicted"/>